<protein>
    <submittedName>
        <fullName evidence="2">Heterokaryon incompatibility protein-domain-containing protein</fullName>
    </submittedName>
</protein>
<dbReference type="OrthoDB" id="5362512at2759"/>
<proteinExistence type="predicted"/>
<name>A0A9P7Y9D4_9HELO</name>
<dbReference type="Proteomes" id="UP000824998">
    <property type="component" value="Unassembled WGS sequence"/>
</dbReference>
<sequence>MSPHLCSCCEKIFTGPQSLRLELPHHKAASDLIRAADSGCYICGIIARSSAWKSIDPGVDFKPIWYLAPLSRRQTSCFKLTIDAAPTDEELDRGMMLEDTSDDSQLGSAENDEETFRKPEAPMWAFYLQPAADVEGCVAQSEIPSGLHDARLLHLAKRWLSECTDHSRCRASLPDFRPTRLVEIVSRDQARVVVTQQEPSIDLYASLSHCWGNSKRLKLETTNIDELRAKIRIGELPNTYREAITICIGLDIRYIWIDSLCIVQDSRDDWQREALTMKDVYQNSTVNIAAAASTESTQPSFLSRDLQMIRPLEVSTHWFGQKNLEYYLTNAAIYEDEVERAPLRQRAWVLQEIWLARRNLFLTKNQLWWECCEREACESYPNGVPEAWLSASWLEGHDESSTQQETRWGKLSFVHQRWDSLVETYTSCKITFPSDRIMAFAGIQQHFEEVMPNDDCMAGHWRSRLPQSLTWASLRGRWSYRPVDYRAPSWSWVSMEGPVRFEHNAEEAENGLVEVLCKLLDVKVLCTNPTGGGDLKGGWLTLAGNLTRVGCFNAHLTVQKPDGSFGFIEGSTDDPSDRISKDNWTVVEFDENTKSGEPAGSYLNGLSRDALLSGEFATLPRKVVQMVAWDKKMYSLPIIKWRQEETDWSRGLILCEAVVESQRVFQRIGSFTTSGSVLTSKLMESPQQEIIMI</sequence>
<keyword evidence="3" id="KW-1185">Reference proteome</keyword>
<evidence type="ECO:0000313" key="2">
    <source>
        <dbReference type="EMBL" id="KAG9229461.1"/>
    </source>
</evidence>
<organism evidence="2 3">
    <name type="scientific">Amylocarpus encephaloides</name>
    <dbReference type="NCBI Taxonomy" id="45428"/>
    <lineage>
        <taxon>Eukaryota</taxon>
        <taxon>Fungi</taxon>
        <taxon>Dikarya</taxon>
        <taxon>Ascomycota</taxon>
        <taxon>Pezizomycotina</taxon>
        <taxon>Leotiomycetes</taxon>
        <taxon>Helotiales</taxon>
        <taxon>Helotiales incertae sedis</taxon>
        <taxon>Amylocarpus</taxon>
    </lineage>
</organism>
<gene>
    <name evidence="2" type="ORF">BJ875DRAFT_433517</name>
</gene>
<evidence type="ECO:0000259" key="1">
    <source>
        <dbReference type="Pfam" id="PF06985"/>
    </source>
</evidence>
<reference evidence="2" key="1">
    <citation type="journal article" date="2021" name="IMA Fungus">
        <title>Genomic characterization of three marine fungi, including Emericellopsis atlantica sp. nov. with signatures of a generalist lifestyle and marine biomass degradation.</title>
        <authorList>
            <person name="Hagestad O.C."/>
            <person name="Hou L."/>
            <person name="Andersen J.H."/>
            <person name="Hansen E.H."/>
            <person name="Altermark B."/>
            <person name="Li C."/>
            <person name="Kuhnert E."/>
            <person name="Cox R.J."/>
            <person name="Crous P.W."/>
            <person name="Spatafora J.W."/>
            <person name="Lail K."/>
            <person name="Amirebrahimi M."/>
            <person name="Lipzen A."/>
            <person name="Pangilinan J."/>
            <person name="Andreopoulos W."/>
            <person name="Hayes R.D."/>
            <person name="Ng V."/>
            <person name="Grigoriev I.V."/>
            <person name="Jackson S.A."/>
            <person name="Sutton T.D.S."/>
            <person name="Dobson A.D.W."/>
            <person name="Rama T."/>
        </authorList>
    </citation>
    <scope>NUCLEOTIDE SEQUENCE</scope>
    <source>
        <strain evidence="2">TRa018bII</strain>
    </source>
</reference>
<dbReference type="EMBL" id="MU251766">
    <property type="protein sequence ID" value="KAG9229461.1"/>
    <property type="molecule type" value="Genomic_DNA"/>
</dbReference>
<dbReference type="PANTHER" id="PTHR33112:SF11">
    <property type="entry name" value="HETEROKARYON INCOMPATIBILITY DOMAIN-CONTAINING PROTEIN"/>
    <property type="match status" value="1"/>
</dbReference>
<comment type="caution">
    <text evidence="2">The sequence shown here is derived from an EMBL/GenBank/DDBJ whole genome shotgun (WGS) entry which is preliminary data.</text>
</comment>
<dbReference type="PANTHER" id="PTHR33112">
    <property type="entry name" value="DOMAIN PROTEIN, PUTATIVE-RELATED"/>
    <property type="match status" value="1"/>
</dbReference>
<accession>A0A9P7Y9D4</accession>
<dbReference type="AlphaFoldDB" id="A0A9P7Y9D4"/>
<dbReference type="InterPro" id="IPR010730">
    <property type="entry name" value="HET"/>
</dbReference>
<dbReference type="Pfam" id="PF06985">
    <property type="entry name" value="HET"/>
    <property type="match status" value="1"/>
</dbReference>
<evidence type="ECO:0000313" key="3">
    <source>
        <dbReference type="Proteomes" id="UP000824998"/>
    </source>
</evidence>
<feature type="domain" description="Heterokaryon incompatibility" evidence="1">
    <location>
        <begin position="204"/>
        <end position="352"/>
    </location>
</feature>